<accession>A0A117E2V5</accession>
<dbReference type="Proteomes" id="UP000068243">
    <property type="component" value="Unassembled WGS sequence"/>
</dbReference>
<gene>
    <name evidence="2" type="ORF">ABL_08879</name>
</gene>
<name>A0A117E2V5_ASPNG</name>
<dbReference type="AlphaFoldDB" id="A0A117E2V5"/>
<comment type="caution">
    <text evidence="2">The sequence shown here is derived from an EMBL/GenBank/DDBJ whole genome shotgun (WGS) entry which is preliminary data.</text>
</comment>
<organism evidence="2 3">
    <name type="scientific">Aspergillus niger</name>
    <dbReference type="NCBI Taxonomy" id="5061"/>
    <lineage>
        <taxon>Eukaryota</taxon>
        <taxon>Fungi</taxon>
        <taxon>Dikarya</taxon>
        <taxon>Ascomycota</taxon>
        <taxon>Pezizomycotina</taxon>
        <taxon>Eurotiomycetes</taxon>
        <taxon>Eurotiomycetidae</taxon>
        <taxon>Eurotiales</taxon>
        <taxon>Aspergillaceae</taxon>
        <taxon>Aspergillus</taxon>
        <taxon>Aspergillus subgen. Circumdati</taxon>
    </lineage>
</organism>
<sequence>MIDQRLVPEEASEGPNQAKIPGFFPRNASGRFVLPPLTLDWAMALDVQELQFTESLRDERNAAARSTLFMPKLSHHQACRLGYIGFTRAEHRRRHQQLRSPS</sequence>
<reference evidence="3" key="1">
    <citation type="journal article" date="2016" name="Genome Announc.">
        <title>Draft genome sequence of Aspergillus niger strain An76.</title>
        <authorList>
            <person name="Gong W."/>
            <person name="Cheng Z."/>
            <person name="Zhang H."/>
            <person name="Liu L."/>
            <person name="Gao P."/>
            <person name="Wang L."/>
        </authorList>
    </citation>
    <scope>NUCLEOTIDE SEQUENCE [LARGE SCALE GENOMIC DNA]</scope>
    <source>
        <strain evidence="3">An76</strain>
    </source>
</reference>
<dbReference type="EMBL" id="BCMY01000020">
    <property type="protein sequence ID" value="GAQ46218.1"/>
    <property type="molecule type" value="Genomic_DNA"/>
</dbReference>
<dbReference type="OrthoDB" id="4402080at2759"/>
<evidence type="ECO:0000313" key="2">
    <source>
        <dbReference type="EMBL" id="GAQ46218.1"/>
    </source>
</evidence>
<evidence type="ECO:0000256" key="1">
    <source>
        <dbReference type="SAM" id="MobiDB-lite"/>
    </source>
</evidence>
<feature type="region of interest" description="Disordered" evidence="1">
    <location>
        <begin position="1"/>
        <end position="22"/>
    </location>
</feature>
<evidence type="ECO:0000313" key="3">
    <source>
        <dbReference type="Proteomes" id="UP000068243"/>
    </source>
</evidence>
<protein>
    <submittedName>
        <fullName evidence="2">Uncharacterized protein</fullName>
    </submittedName>
</protein>
<proteinExistence type="predicted"/>